<sequence length="66" mass="7318">MRDSGAGVKRFLVVENEPAIREVCLRVLTREGFDVVAVSGEVAHDMLEEKEYDLCLIDIGRPTVNG</sequence>
<gene>
    <name evidence="2" type="ORF">S03H2_24004</name>
</gene>
<reference evidence="2" key="1">
    <citation type="journal article" date="2014" name="Front. Microbiol.">
        <title>High frequency of phylogenetically diverse reductive dehalogenase-homologous genes in deep subseafloor sedimentary metagenomes.</title>
        <authorList>
            <person name="Kawai M."/>
            <person name="Futagami T."/>
            <person name="Toyoda A."/>
            <person name="Takaki Y."/>
            <person name="Nishi S."/>
            <person name="Hori S."/>
            <person name="Arai W."/>
            <person name="Tsubouchi T."/>
            <person name="Morono Y."/>
            <person name="Uchiyama I."/>
            <person name="Ito T."/>
            <person name="Fujiyama A."/>
            <person name="Inagaki F."/>
            <person name="Takami H."/>
        </authorList>
    </citation>
    <scope>NUCLEOTIDE SEQUENCE</scope>
    <source>
        <strain evidence="2">Expedition CK06-06</strain>
    </source>
</reference>
<dbReference type="EMBL" id="BARU01013227">
    <property type="protein sequence ID" value="GAH34355.1"/>
    <property type="molecule type" value="Genomic_DNA"/>
</dbReference>
<evidence type="ECO:0000313" key="2">
    <source>
        <dbReference type="EMBL" id="GAH34355.1"/>
    </source>
</evidence>
<organism evidence="2">
    <name type="scientific">marine sediment metagenome</name>
    <dbReference type="NCBI Taxonomy" id="412755"/>
    <lineage>
        <taxon>unclassified sequences</taxon>
        <taxon>metagenomes</taxon>
        <taxon>ecological metagenomes</taxon>
    </lineage>
</organism>
<feature type="non-terminal residue" evidence="2">
    <location>
        <position position="66"/>
    </location>
</feature>
<evidence type="ECO:0000259" key="1">
    <source>
        <dbReference type="PROSITE" id="PS50110"/>
    </source>
</evidence>
<dbReference type="InterPro" id="IPR001789">
    <property type="entry name" value="Sig_transdc_resp-reg_receiver"/>
</dbReference>
<dbReference type="Gene3D" id="3.40.50.2300">
    <property type="match status" value="1"/>
</dbReference>
<dbReference type="Pfam" id="PF00072">
    <property type="entry name" value="Response_reg"/>
    <property type="match status" value="1"/>
</dbReference>
<dbReference type="PROSITE" id="PS50110">
    <property type="entry name" value="RESPONSE_REGULATORY"/>
    <property type="match status" value="1"/>
</dbReference>
<protein>
    <recommendedName>
        <fullName evidence="1">Response regulatory domain-containing protein</fullName>
    </recommendedName>
</protein>
<comment type="caution">
    <text evidence="2">The sequence shown here is derived from an EMBL/GenBank/DDBJ whole genome shotgun (WGS) entry which is preliminary data.</text>
</comment>
<feature type="domain" description="Response regulatory" evidence="1">
    <location>
        <begin position="10"/>
        <end position="66"/>
    </location>
</feature>
<name>X1FPB0_9ZZZZ</name>
<dbReference type="GO" id="GO:0000160">
    <property type="term" value="P:phosphorelay signal transduction system"/>
    <property type="evidence" value="ECO:0007669"/>
    <property type="project" value="InterPro"/>
</dbReference>
<dbReference type="SUPFAM" id="SSF52172">
    <property type="entry name" value="CheY-like"/>
    <property type="match status" value="1"/>
</dbReference>
<accession>X1FPB0</accession>
<dbReference type="InterPro" id="IPR011006">
    <property type="entry name" value="CheY-like_superfamily"/>
</dbReference>
<proteinExistence type="predicted"/>
<dbReference type="AlphaFoldDB" id="X1FPB0"/>